<keyword evidence="4" id="KW-1185">Reference proteome</keyword>
<dbReference type="AlphaFoldDB" id="A0A9E2SBC1"/>
<dbReference type="Pfam" id="PF00675">
    <property type="entry name" value="Peptidase_M16"/>
    <property type="match status" value="1"/>
</dbReference>
<protein>
    <submittedName>
        <fullName evidence="3">Insulinase family protein</fullName>
    </submittedName>
</protein>
<dbReference type="PANTHER" id="PTHR11851">
    <property type="entry name" value="METALLOPROTEASE"/>
    <property type="match status" value="1"/>
</dbReference>
<dbReference type="PANTHER" id="PTHR11851:SF224">
    <property type="entry name" value="PROCESSING PROTEASE"/>
    <property type="match status" value="1"/>
</dbReference>
<dbReference type="InterPro" id="IPR050361">
    <property type="entry name" value="MPP/UQCRC_Complex"/>
</dbReference>
<gene>
    <name evidence="3" type="ORF">KTO63_12945</name>
</gene>
<dbReference type="InterPro" id="IPR007863">
    <property type="entry name" value="Peptidase_M16_C"/>
</dbReference>
<evidence type="ECO:0000259" key="1">
    <source>
        <dbReference type="Pfam" id="PF00675"/>
    </source>
</evidence>
<comment type="caution">
    <text evidence="3">The sequence shown here is derived from an EMBL/GenBank/DDBJ whole genome shotgun (WGS) entry which is preliminary data.</text>
</comment>
<accession>A0A9E2SBC1</accession>
<dbReference type="RefSeq" id="WP_217791730.1">
    <property type="nucleotide sequence ID" value="NZ_JAHSPG010000009.1"/>
</dbReference>
<evidence type="ECO:0000259" key="2">
    <source>
        <dbReference type="Pfam" id="PF05193"/>
    </source>
</evidence>
<proteinExistence type="predicted"/>
<reference evidence="3" key="1">
    <citation type="submission" date="2021-06" db="EMBL/GenBank/DDBJ databases">
        <authorList>
            <person name="Huq M.A."/>
        </authorList>
    </citation>
    <scope>NUCLEOTIDE SEQUENCE</scope>
    <source>
        <strain evidence="3">MAH-26</strain>
    </source>
</reference>
<evidence type="ECO:0000313" key="3">
    <source>
        <dbReference type="EMBL" id="MBV4358064.1"/>
    </source>
</evidence>
<name>A0A9E2SBC1_9BACT</name>
<feature type="domain" description="Peptidase M16 N-terminal" evidence="1">
    <location>
        <begin position="52"/>
        <end position="168"/>
    </location>
</feature>
<sequence length="691" mass="75136">MKKIFIIASAALVFHASMAQKIDRSQKPKAGPAPVITIKDPVKYTLPNGITVLVVENHTLPKVAASYFIDAGPVKEGSKAGVLGLMGQMLSEGTTKRSKADFDEAVDQMGADVSLGSGSASASALTRYFDKAFMLMAEGMRNPAFTQSSFDKLKSQSLTGLKASERSAKAISGRVVGALTYGKNNPFGEFETEESINSITLADVKTAYSKYVTPSRGYLTFIGDIKPEAAKALAVKAFGDWKGTTLALPTVANVNNPAQTEVNLVDVPNAVQSEITVTNLVNLPMSSPDYFAVLLANNILGGGSESRLFMNLREKHAFTYGAYSGITAGRYQTTFDATASVRNEKADSAVAEILSEIKRMRDTKVTDEELKNAKALYNGTFALGMENTGRIATFATNILLYNLPKDFYRTYLQKINAVTADDIQRVSQKYFNYSNTRVVIVGKAEQVQPGLKSLGYAVNQYDKYANPVTAMAAKTTNVSAMDVVNNYIKAVGGEAAIRKVNTVLMNMDMSVQGMTMDAVQKSMSPNKEVMEVRMNGNVVMKDMFDGEKGYQMQGPNKRDMEANDIADKKAKKNIVDQLDYKEPGYKLEMKGIEKVNGKDAYKIVITSPSGKAKTEYYDVTTAFLLKQETSSVASGMDLSQTMQFDNYTKVNDVLFPFAMTLTVEAGGNATDIAFKVKSVKINEGVTADDFK</sequence>
<evidence type="ECO:0000313" key="4">
    <source>
        <dbReference type="Proteomes" id="UP000812270"/>
    </source>
</evidence>
<feature type="domain" description="Peptidase M16 C-terminal" evidence="2">
    <location>
        <begin position="198"/>
        <end position="375"/>
    </location>
</feature>
<organism evidence="3 4">
    <name type="scientific">Pinibacter aurantiacus</name>
    <dbReference type="NCBI Taxonomy" id="2851599"/>
    <lineage>
        <taxon>Bacteria</taxon>
        <taxon>Pseudomonadati</taxon>
        <taxon>Bacteroidota</taxon>
        <taxon>Chitinophagia</taxon>
        <taxon>Chitinophagales</taxon>
        <taxon>Chitinophagaceae</taxon>
        <taxon>Pinibacter</taxon>
    </lineage>
</organism>
<dbReference type="Proteomes" id="UP000812270">
    <property type="component" value="Unassembled WGS sequence"/>
</dbReference>
<dbReference type="EMBL" id="JAHSPG010000009">
    <property type="protein sequence ID" value="MBV4358064.1"/>
    <property type="molecule type" value="Genomic_DNA"/>
</dbReference>
<dbReference type="Pfam" id="PF05193">
    <property type="entry name" value="Peptidase_M16_C"/>
    <property type="match status" value="1"/>
</dbReference>
<dbReference type="InterPro" id="IPR011765">
    <property type="entry name" value="Pept_M16_N"/>
</dbReference>